<dbReference type="Proteomes" id="UP000736328">
    <property type="component" value="Unassembled WGS sequence"/>
</dbReference>
<organism evidence="1 2">
    <name type="scientific">candidate division TA06 bacterium</name>
    <dbReference type="NCBI Taxonomy" id="2250710"/>
    <lineage>
        <taxon>Bacteria</taxon>
        <taxon>Bacteria division TA06</taxon>
    </lineage>
</organism>
<evidence type="ECO:0000313" key="1">
    <source>
        <dbReference type="EMBL" id="MBI4727762.1"/>
    </source>
</evidence>
<evidence type="ECO:0000313" key="2">
    <source>
        <dbReference type="Proteomes" id="UP000736328"/>
    </source>
</evidence>
<proteinExistence type="predicted"/>
<reference evidence="1" key="1">
    <citation type="submission" date="2020-07" db="EMBL/GenBank/DDBJ databases">
        <title>Huge and variable diversity of episymbiotic CPR bacteria and DPANN archaea in groundwater ecosystems.</title>
        <authorList>
            <person name="He C.Y."/>
            <person name="Keren R."/>
            <person name="Whittaker M."/>
            <person name="Farag I.F."/>
            <person name="Doudna J."/>
            <person name="Cate J.H.D."/>
            <person name="Banfield J.F."/>
        </authorList>
    </citation>
    <scope>NUCLEOTIDE SEQUENCE</scope>
    <source>
        <strain evidence="1">NC_groundwater_1520_Pr4_B-0.1um_53_5</strain>
    </source>
</reference>
<comment type="caution">
    <text evidence="1">The sequence shown here is derived from an EMBL/GenBank/DDBJ whole genome shotgun (WGS) entry which is preliminary data.</text>
</comment>
<dbReference type="AlphaFoldDB" id="A0A933IAT0"/>
<gene>
    <name evidence="1" type="ORF">HY768_11185</name>
</gene>
<name>A0A933IAT0_UNCT6</name>
<protein>
    <submittedName>
        <fullName evidence="1">Uncharacterized protein</fullName>
    </submittedName>
</protein>
<sequence length="87" mass="9930">MMDEQKLTFSEVKAKVAEHLKTALGIIDFTVTFAKLEDKTNLWKVNVEFKEKADERSTLKFISSALFGINANTGDVVEFQKGLLWKF</sequence>
<dbReference type="EMBL" id="JACQXR010000156">
    <property type="protein sequence ID" value="MBI4727762.1"/>
    <property type="molecule type" value="Genomic_DNA"/>
</dbReference>
<accession>A0A933IAT0</accession>